<keyword evidence="2" id="KW-0963">Cytoplasm</keyword>
<feature type="compositionally biased region" description="Polar residues" evidence="3">
    <location>
        <begin position="48"/>
        <end position="59"/>
    </location>
</feature>
<feature type="compositionally biased region" description="Basic and acidic residues" evidence="3">
    <location>
        <begin position="897"/>
        <end position="936"/>
    </location>
</feature>
<dbReference type="InterPro" id="IPR024957">
    <property type="entry name" value="Cep57_MT-bd_dom"/>
</dbReference>
<feature type="compositionally biased region" description="Polar residues" evidence="3">
    <location>
        <begin position="21"/>
        <end position="36"/>
    </location>
</feature>
<feature type="region of interest" description="Disordered" evidence="3">
    <location>
        <begin position="640"/>
        <end position="839"/>
    </location>
</feature>
<comment type="subcellular location">
    <subcellularLocation>
        <location evidence="1">Cytoplasm</location>
    </subcellularLocation>
</comment>
<gene>
    <name evidence="5" type="ORF">C6P46_003284</name>
</gene>
<keyword evidence="6" id="KW-1185">Reference proteome</keyword>
<dbReference type="GO" id="GO:0005737">
    <property type="term" value="C:cytoplasm"/>
    <property type="evidence" value="ECO:0007669"/>
    <property type="project" value="UniProtKB-SubCell"/>
</dbReference>
<feature type="region of interest" description="Disordered" evidence="3">
    <location>
        <begin position="434"/>
        <end position="472"/>
    </location>
</feature>
<comment type="caution">
    <text evidence="5">The sequence shown here is derived from an EMBL/GenBank/DDBJ whole genome shotgun (WGS) entry which is preliminary data.</text>
</comment>
<protein>
    <recommendedName>
        <fullName evidence="4">Cep57 centrosome microtubule-binding domain-containing protein</fullName>
    </recommendedName>
</protein>
<feature type="compositionally biased region" description="Basic and acidic residues" evidence="3">
    <location>
        <begin position="156"/>
        <end position="167"/>
    </location>
</feature>
<feature type="region of interest" description="Disordered" evidence="3">
    <location>
        <begin position="1"/>
        <end position="61"/>
    </location>
</feature>
<feature type="domain" description="Cep57 centrosome microtubule-binding" evidence="4">
    <location>
        <begin position="930"/>
        <end position="1004"/>
    </location>
</feature>
<evidence type="ECO:0000313" key="5">
    <source>
        <dbReference type="EMBL" id="KAG0662542.1"/>
    </source>
</evidence>
<sequence>MATAYHARRPSHGAAVDDTPTRPSSAAASFSSNLTSLKPPRTAAAHQQHGTKPSLSGLTSRAGAGLAAVDLNRLDARGTAPRPNSRNSALKASDLDGLADGADPNYIEADNTELARRRAEASFQREMQDLRNAAISPSSASDISLGPKQQTNNNSRESDTHLRRQFDDETASSHSRTSASSYESFRIGLAAAPQLAATGESNSRRYQDHHDDEDDDDLTYVTLARTDMTSPAKTATPARPSPVAATAPAPAPTLRANTSTAAPATNLFASPRPFVTAASAGATLSAARVPSYPQASSPRPAPAQTNENQPPPFSSYANRPSPVVKSFPTAAAPSQPPRASPFSTVNPALSSFRTAGPPPPLAGTPQSAMPHRPSPLGRNSPILAASPTATSTPTGGSRSYISRGGGAPMSAAAAAGDRTTMTALPDRTGITDFLRSPERERQIYERERQRSATAAEERGRSSPAQPLGASTKTAESNLAAQALASLTSKLAALERDNANSAARVAELEARLAATTAERERGRGQSQSDDRQLEEEARRVRREVEILLGDERARREDLERVVASLRAQNAHLDATLSAQKQTLDALRVSRTAAPATAAARNPQPEPYALRSEVQDLKHALAALGYEVDGVRTVVEELLREKEERDAGKKWEAEEAERRADLQAQAQAQAQARQPFASDDSIGATPPLDRHDAQVEDSVRSWVSQEEVEMLKREQREEAERQRRGMATTTVKPTAPRAHVKHDSSIRSSQDPTYVPSATASSAELSEASYVSVTSATTDSFSSFSSAAVDEPDFARAERIFASAPADTHRARRRSSSRQQQQQRRSSGEHAPGSKRRVDRVVLVEEPSVNLCTNCHGRKETLKHTSSRPRPSSGSKVAAAPRARDDGAEADEEDLAPVDEARERRKREHKAEKVRREQERVERGARKERERKVREREEHRRTLEDVLDRLEEEFSVQKKIYLELTAEYQSMSSRAQTAKRRALATHLKKSIDVLEDKARDVKRYADALEDMYEAVHDKTCPQRKLHGFV</sequence>
<feature type="compositionally biased region" description="Basic residues" evidence="3">
    <location>
        <begin position="1"/>
        <end position="11"/>
    </location>
</feature>
<dbReference type="EMBL" id="PUHQ01000026">
    <property type="protein sequence ID" value="KAG0662542.1"/>
    <property type="molecule type" value="Genomic_DNA"/>
</dbReference>
<feature type="compositionally biased region" description="Polar residues" evidence="3">
    <location>
        <begin position="344"/>
        <end position="353"/>
    </location>
</feature>
<feature type="compositionally biased region" description="Acidic residues" evidence="3">
    <location>
        <begin position="886"/>
        <end position="895"/>
    </location>
</feature>
<proteinExistence type="predicted"/>
<dbReference type="Proteomes" id="UP000777482">
    <property type="component" value="Unassembled WGS sequence"/>
</dbReference>
<evidence type="ECO:0000256" key="3">
    <source>
        <dbReference type="SAM" id="MobiDB-lite"/>
    </source>
</evidence>
<feature type="compositionally biased region" description="Low complexity" evidence="3">
    <location>
        <begin position="755"/>
        <end position="787"/>
    </location>
</feature>
<feature type="region of interest" description="Disordered" evidence="3">
    <location>
        <begin position="75"/>
        <end position="106"/>
    </location>
</feature>
<reference evidence="5 6" key="1">
    <citation type="submission" date="2020-11" db="EMBL/GenBank/DDBJ databases">
        <title>Kefir isolates.</title>
        <authorList>
            <person name="Marcisauskas S."/>
            <person name="Kim Y."/>
            <person name="Blasche S."/>
        </authorList>
    </citation>
    <scope>NUCLEOTIDE SEQUENCE [LARGE SCALE GENOMIC DNA]</scope>
    <source>
        <strain evidence="5 6">KR</strain>
    </source>
</reference>
<feature type="compositionally biased region" description="Low complexity" evidence="3">
    <location>
        <begin position="234"/>
        <end position="248"/>
    </location>
</feature>
<feature type="compositionally biased region" description="Basic and acidic residues" evidence="3">
    <location>
        <begin position="640"/>
        <end position="659"/>
    </location>
</feature>
<feature type="region of interest" description="Disordered" evidence="3">
    <location>
        <begin position="196"/>
        <end position="257"/>
    </location>
</feature>
<feature type="compositionally biased region" description="Basic and acidic residues" evidence="3">
    <location>
        <begin position="435"/>
        <end position="460"/>
    </location>
</feature>
<accession>A0A9P6W4Q1</accession>
<feature type="compositionally biased region" description="Basic and acidic residues" evidence="3">
    <location>
        <begin position="707"/>
        <end position="721"/>
    </location>
</feature>
<feature type="compositionally biased region" description="Low complexity" evidence="3">
    <location>
        <begin position="289"/>
        <end position="298"/>
    </location>
</feature>
<feature type="compositionally biased region" description="Low complexity" evidence="3">
    <location>
        <begin position="660"/>
        <end position="672"/>
    </location>
</feature>
<feature type="compositionally biased region" description="Low complexity" evidence="3">
    <location>
        <begin position="384"/>
        <end position="408"/>
    </location>
</feature>
<feature type="region of interest" description="Disordered" evidence="3">
    <location>
        <begin position="136"/>
        <end position="182"/>
    </location>
</feature>
<feature type="compositionally biased region" description="Polar residues" evidence="3">
    <location>
        <begin position="462"/>
        <end position="472"/>
    </location>
</feature>
<dbReference type="AlphaFoldDB" id="A0A9P6W4Q1"/>
<feature type="region of interest" description="Disordered" evidence="3">
    <location>
        <begin position="514"/>
        <end position="536"/>
    </location>
</feature>
<evidence type="ECO:0000256" key="1">
    <source>
        <dbReference type="ARBA" id="ARBA00004496"/>
    </source>
</evidence>
<feature type="compositionally biased region" description="Low complexity" evidence="3">
    <location>
        <begin position="172"/>
        <end position="182"/>
    </location>
</feature>
<dbReference type="GO" id="GO:0008017">
    <property type="term" value="F:microtubule binding"/>
    <property type="evidence" value="ECO:0007669"/>
    <property type="project" value="InterPro"/>
</dbReference>
<evidence type="ECO:0000256" key="2">
    <source>
        <dbReference type="ARBA" id="ARBA00022490"/>
    </source>
</evidence>
<feature type="compositionally biased region" description="Basic and acidic residues" evidence="3">
    <location>
        <begin position="516"/>
        <end position="536"/>
    </location>
</feature>
<organism evidence="5 6">
    <name type="scientific">Rhodotorula mucilaginosa</name>
    <name type="common">Yeast</name>
    <name type="synonym">Rhodotorula rubra</name>
    <dbReference type="NCBI Taxonomy" id="5537"/>
    <lineage>
        <taxon>Eukaryota</taxon>
        <taxon>Fungi</taxon>
        <taxon>Dikarya</taxon>
        <taxon>Basidiomycota</taxon>
        <taxon>Pucciniomycotina</taxon>
        <taxon>Microbotryomycetes</taxon>
        <taxon>Sporidiobolales</taxon>
        <taxon>Sporidiobolaceae</taxon>
        <taxon>Rhodotorula</taxon>
    </lineage>
</organism>
<feature type="region of interest" description="Disordered" evidence="3">
    <location>
        <begin position="289"/>
        <end position="408"/>
    </location>
</feature>
<feature type="compositionally biased region" description="Low complexity" evidence="3">
    <location>
        <begin position="88"/>
        <end position="103"/>
    </location>
</feature>
<dbReference type="Pfam" id="PF06657">
    <property type="entry name" value="Cep57_MT_bd"/>
    <property type="match status" value="1"/>
</dbReference>
<dbReference type="OrthoDB" id="76453at2759"/>
<evidence type="ECO:0000313" key="6">
    <source>
        <dbReference type="Proteomes" id="UP000777482"/>
    </source>
</evidence>
<feature type="compositionally biased region" description="Basic and acidic residues" evidence="3">
    <location>
        <begin position="686"/>
        <end position="697"/>
    </location>
</feature>
<feature type="region of interest" description="Disordered" evidence="3">
    <location>
        <begin position="858"/>
        <end position="936"/>
    </location>
</feature>
<evidence type="ECO:0000259" key="4">
    <source>
        <dbReference type="Pfam" id="PF06657"/>
    </source>
</evidence>
<name>A0A9P6W4Q1_RHOMI</name>